<dbReference type="PIRSF" id="PIRSF002884">
    <property type="entry name" value="CheZ"/>
    <property type="match status" value="1"/>
</dbReference>
<dbReference type="GO" id="GO:0009288">
    <property type="term" value="C:bacterial-type flagellum"/>
    <property type="evidence" value="ECO:0007669"/>
    <property type="project" value="InterPro"/>
</dbReference>
<dbReference type="GO" id="GO:0004721">
    <property type="term" value="F:phosphoprotein phosphatase activity"/>
    <property type="evidence" value="ECO:0007669"/>
    <property type="project" value="UniProtKB-KW"/>
</dbReference>
<dbReference type="PANTHER" id="PTHR43693:SF1">
    <property type="entry name" value="PROTEIN PHOSPHATASE CHEZ"/>
    <property type="match status" value="1"/>
</dbReference>
<dbReference type="InterPro" id="IPR050992">
    <property type="entry name" value="CheZ_family_phosphatases"/>
</dbReference>
<keyword evidence="5" id="KW-0145">Chemotaxis</keyword>
<keyword evidence="6" id="KW-0283">Flagellar rotation</keyword>
<evidence type="ECO:0000313" key="10">
    <source>
        <dbReference type="EMBL" id="VAW81996.1"/>
    </source>
</evidence>
<dbReference type="AlphaFoldDB" id="A0A3B0ZN21"/>
<name>A0A3B0ZN21_9ZZZZ</name>
<comment type="subcellular location">
    <subcellularLocation>
        <location evidence="1">Cytoplasm</location>
    </subcellularLocation>
</comment>
<evidence type="ECO:0000256" key="4">
    <source>
        <dbReference type="ARBA" id="ARBA00022490"/>
    </source>
</evidence>
<dbReference type="Gene3D" id="1.10.287.500">
    <property type="entry name" value="Helix hairpin bin"/>
    <property type="match status" value="1"/>
</dbReference>
<evidence type="ECO:0000256" key="8">
    <source>
        <dbReference type="ARBA" id="ARBA00022912"/>
    </source>
</evidence>
<organism evidence="10">
    <name type="scientific">hydrothermal vent metagenome</name>
    <dbReference type="NCBI Taxonomy" id="652676"/>
    <lineage>
        <taxon>unclassified sequences</taxon>
        <taxon>metagenomes</taxon>
        <taxon>ecological metagenomes</taxon>
    </lineage>
</organism>
<evidence type="ECO:0000256" key="6">
    <source>
        <dbReference type="ARBA" id="ARBA00022779"/>
    </source>
</evidence>
<dbReference type="EMBL" id="UOFK01000291">
    <property type="protein sequence ID" value="VAW81996.1"/>
    <property type="molecule type" value="Genomic_DNA"/>
</dbReference>
<dbReference type="GO" id="GO:0006935">
    <property type="term" value="P:chemotaxis"/>
    <property type="evidence" value="ECO:0007669"/>
    <property type="project" value="UniProtKB-KW"/>
</dbReference>
<keyword evidence="7" id="KW-0378">Hydrolase</keyword>
<gene>
    <name evidence="10" type="ORF">MNBD_GAMMA13-1974</name>
</gene>
<dbReference type="GO" id="GO:0050920">
    <property type="term" value="P:regulation of chemotaxis"/>
    <property type="evidence" value="ECO:0007669"/>
    <property type="project" value="InterPro"/>
</dbReference>
<dbReference type="GO" id="GO:0005737">
    <property type="term" value="C:cytoplasm"/>
    <property type="evidence" value="ECO:0007669"/>
    <property type="project" value="UniProtKB-SubCell"/>
</dbReference>
<dbReference type="Pfam" id="PF04344">
    <property type="entry name" value="CheZ"/>
    <property type="match status" value="1"/>
</dbReference>
<dbReference type="GO" id="GO:0097588">
    <property type="term" value="P:archaeal or bacterial-type flagellum-dependent cell motility"/>
    <property type="evidence" value="ECO:0007669"/>
    <property type="project" value="UniProtKB-KW"/>
</dbReference>
<keyword evidence="4" id="KW-0963">Cytoplasm</keyword>
<evidence type="ECO:0000256" key="9">
    <source>
        <dbReference type="ARBA" id="ARBA00029599"/>
    </source>
</evidence>
<dbReference type="InterPro" id="IPR007439">
    <property type="entry name" value="Chemotax_Pase_CheZ"/>
</dbReference>
<dbReference type="PANTHER" id="PTHR43693">
    <property type="entry name" value="PROTEIN PHOSPHATASE CHEZ"/>
    <property type="match status" value="1"/>
</dbReference>
<proteinExistence type="inferred from homology"/>
<keyword evidence="8" id="KW-0904">Protein phosphatase</keyword>
<reference evidence="10" key="1">
    <citation type="submission" date="2018-06" db="EMBL/GenBank/DDBJ databases">
        <authorList>
            <person name="Zhirakovskaya E."/>
        </authorList>
    </citation>
    <scope>NUCLEOTIDE SEQUENCE</scope>
</reference>
<comment type="similarity">
    <text evidence="2">Belongs to the CheZ family.</text>
</comment>
<protein>
    <recommendedName>
        <fullName evidence="3">Protein phosphatase CheZ</fullName>
    </recommendedName>
    <alternativeName>
        <fullName evidence="9">Chemotaxis protein CheZ</fullName>
    </alternativeName>
</protein>
<sequence length="253" mass="27719">MEAATKPDNSIILNQARTLVAELESGNDSVVGGLIEELGQMREQTLFQELGKMTRQLHDSLTGFALDSRMQSLAESDIPDAKARLNHVISMTEESANKTLSAVENTLPIAEQVQNSANDLHTKWERFRNKDMNVDEFRSMSNEIDDFLNITISNAGQIHDNLSEMMMAQGFQDLTGQIIRRVITLVTEVEGNLVDLIRLSGGLENDMKTSTKEAESTEDIMKGCGPQVPGIGDADGSVSGQDEVDDLLSSLGF</sequence>
<dbReference type="SUPFAM" id="SSF75708">
    <property type="entry name" value="Chemotaxis phosphatase CheZ"/>
    <property type="match status" value="1"/>
</dbReference>
<evidence type="ECO:0000256" key="5">
    <source>
        <dbReference type="ARBA" id="ARBA00022500"/>
    </source>
</evidence>
<evidence type="ECO:0000256" key="7">
    <source>
        <dbReference type="ARBA" id="ARBA00022801"/>
    </source>
</evidence>
<evidence type="ECO:0000256" key="3">
    <source>
        <dbReference type="ARBA" id="ARBA00018484"/>
    </source>
</evidence>
<accession>A0A3B0ZN21</accession>
<evidence type="ECO:0000256" key="1">
    <source>
        <dbReference type="ARBA" id="ARBA00004496"/>
    </source>
</evidence>
<evidence type="ECO:0000256" key="2">
    <source>
        <dbReference type="ARBA" id="ARBA00005908"/>
    </source>
</evidence>